<keyword evidence="3" id="KW-1185">Reference proteome</keyword>
<evidence type="ECO:0000256" key="1">
    <source>
        <dbReference type="SAM" id="Phobius"/>
    </source>
</evidence>
<sequence length="64" mass="7220">MIKQLLALLWGFFDAIFFLISLIFANLFAYSFGIRWFWLSLAITAFVIALASEMPALSNKGGKN</sequence>
<evidence type="ECO:0000313" key="3">
    <source>
        <dbReference type="Proteomes" id="UP001314261"/>
    </source>
</evidence>
<dbReference type="Proteomes" id="UP001314261">
    <property type="component" value="Unassembled WGS sequence"/>
</dbReference>
<keyword evidence="1" id="KW-0472">Membrane</keyword>
<keyword evidence="1" id="KW-0812">Transmembrane</keyword>
<feature type="transmembrane region" description="Helical" evidence="1">
    <location>
        <begin position="7"/>
        <end position="30"/>
    </location>
</feature>
<feature type="transmembrane region" description="Helical" evidence="1">
    <location>
        <begin position="36"/>
        <end position="57"/>
    </location>
</feature>
<accession>A0ABM9MLW4</accession>
<proteinExistence type="predicted"/>
<name>A0ABM9MLW4_9LACO</name>
<evidence type="ECO:0000313" key="2">
    <source>
        <dbReference type="EMBL" id="CAK1225459.1"/>
    </source>
</evidence>
<keyword evidence="1" id="KW-1133">Transmembrane helix</keyword>
<comment type="caution">
    <text evidence="2">The sequence shown here is derived from an EMBL/GenBank/DDBJ whole genome shotgun (WGS) entry which is preliminary data.</text>
</comment>
<protein>
    <submittedName>
        <fullName evidence="2">Uncharacterized protein</fullName>
    </submittedName>
</protein>
<dbReference type="EMBL" id="CAUZLR010000001">
    <property type="protein sequence ID" value="CAK1225459.1"/>
    <property type="molecule type" value="Genomic_DNA"/>
</dbReference>
<gene>
    <name evidence="2" type="ORF">R54839_PPFHFPJH_00170</name>
</gene>
<dbReference type="RefSeq" id="WP_338345807.1">
    <property type="nucleotide sequence ID" value="NZ_CAUZLR010000001.1"/>
</dbReference>
<organism evidence="2 3">
    <name type="scientific">Fructobacillus fructosus</name>
    <dbReference type="NCBI Taxonomy" id="1631"/>
    <lineage>
        <taxon>Bacteria</taxon>
        <taxon>Bacillati</taxon>
        <taxon>Bacillota</taxon>
        <taxon>Bacilli</taxon>
        <taxon>Lactobacillales</taxon>
        <taxon>Lactobacillaceae</taxon>
        <taxon>Fructobacillus</taxon>
    </lineage>
</organism>
<reference evidence="2 3" key="1">
    <citation type="submission" date="2023-10" db="EMBL/GenBank/DDBJ databases">
        <authorList>
            <person name="Botero Cardona J."/>
        </authorList>
    </citation>
    <scope>NUCLEOTIDE SEQUENCE [LARGE SCALE GENOMIC DNA]</scope>
    <source>
        <strain evidence="2 3">R-54839</strain>
    </source>
</reference>